<accession>A0AAV7HX74</accession>
<evidence type="ECO:0008006" key="4">
    <source>
        <dbReference type="Google" id="ProtNLM"/>
    </source>
</evidence>
<protein>
    <recommendedName>
        <fullName evidence="4">EF-hand domain-containing protein</fullName>
    </recommendedName>
</protein>
<feature type="region of interest" description="Disordered" evidence="1">
    <location>
        <begin position="1"/>
        <end position="24"/>
    </location>
</feature>
<evidence type="ECO:0000313" key="2">
    <source>
        <dbReference type="EMBL" id="KAH0534937.1"/>
    </source>
</evidence>
<gene>
    <name evidence="2" type="ORF">KQX54_010502</name>
</gene>
<dbReference type="Proteomes" id="UP000826195">
    <property type="component" value="Unassembled WGS sequence"/>
</dbReference>
<name>A0AAV7HX74_COTGL</name>
<organism evidence="2 3">
    <name type="scientific">Cotesia glomerata</name>
    <name type="common">Lepidopteran parasitic wasp</name>
    <name type="synonym">Apanteles glomeratus</name>
    <dbReference type="NCBI Taxonomy" id="32391"/>
    <lineage>
        <taxon>Eukaryota</taxon>
        <taxon>Metazoa</taxon>
        <taxon>Ecdysozoa</taxon>
        <taxon>Arthropoda</taxon>
        <taxon>Hexapoda</taxon>
        <taxon>Insecta</taxon>
        <taxon>Pterygota</taxon>
        <taxon>Neoptera</taxon>
        <taxon>Endopterygota</taxon>
        <taxon>Hymenoptera</taxon>
        <taxon>Apocrita</taxon>
        <taxon>Ichneumonoidea</taxon>
        <taxon>Braconidae</taxon>
        <taxon>Microgastrinae</taxon>
        <taxon>Cotesia</taxon>
    </lineage>
</organism>
<keyword evidence="3" id="KW-1185">Reference proteome</keyword>
<sequence>MKRTKEEALKKVNSDLEQRDSKYDGKFEEMERRFTRLEAKLATDNVPSYSSALQTTSPPTDKPEEEFKQYMDKISGKLEGMDKQLRHSIPTDTGFITLPTTPFVKTRWSEEKKNAYKHAMLLSQKLEINFDFEDIETLSLNITAAITKAATSTGMTSSNTARPKATKRKPWFDDDCLATKKQLSAALRRARQNSFDPQSLSQYLRAKKEYKDTLNTKLKDFRLSMINKFAEVKNSTEFWRTFNSFRRKHCYITPLPLDTWVSFYSNIYPQRIIDNTTFFGILDPITDGSITFEEIRSSVKAIKKCEPSWDAWQM</sequence>
<dbReference type="EMBL" id="JAHXZJ010002982">
    <property type="protein sequence ID" value="KAH0534937.1"/>
    <property type="molecule type" value="Genomic_DNA"/>
</dbReference>
<comment type="caution">
    <text evidence="2">The sequence shown here is derived from an EMBL/GenBank/DDBJ whole genome shotgun (WGS) entry which is preliminary data.</text>
</comment>
<dbReference type="AlphaFoldDB" id="A0AAV7HX74"/>
<reference evidence="2 3" key="1">
    <citation type="journal article" date="2021" name="J. Hered.">
        <title>A chromosome-level genome assembly of the parasitoid wasp, Cotesia glomerata (Hymenoptera: Braconidae).</title>
        <authorList>
            <person name="Pinto B.J."/>
            <person name="Weis J.J."/>
            <person name="Gamble T."/>
            <person name="Ode P.J."/>
            <person name="Paul R."/>
            <person name="Zaspel J.M."/>
        </authorList>
    </citation>
    <scope>NUCLEOTIDE SEQUENCE [LARGE SCALE GENOMIC DNA]</scope>
    <source>
        <strain evidence="2">CgM1</strain>
    </source>
</reference>
<evidence type="ECO:0000256" key="1">
    <source>
        <dbReference type="SAM" id="MobiDB-lite"/>
    </source>
</evidence>
<proteinExistence type="predicted"/>
<evidence type="ECO:0000313" key="3">
    <source>
        <dbReference type="Proteomes" id="UP000826195"/>
    </source>
</evidence>